<proteinExistence type="predicted"/>
<feature type="region of interest" description="Disordered" evidence="1">
    <location>
        <begin position="319"/>
        <end position="339"/>
    </location>
</feature>
<feature type="compositionally biased region" description="Basic residues" evidence="1">
    <location>
        <begin position="326"/>
        <end position="339"/>
    </location>
</feature>
<evidence type="ECO:0000313" key="2">
    <source>
        <dbReference type="EMBL" id="KAK3380119.1"/>
    </source>
</evidence>
<sequence length="339" mass="38462">MPRPSLRFSDLTPESDTNLRRSRSVEYETPSHEHGHGRRHRSHSRGVDHQMQLSAQKSHGRSSRKPEPQDSYFSSHHQRSPSASSSSSVDEDDRHAHRSRSRSSATGHPTHRRRTHSPSRSRSRSRSVDKSSHQQRSGSRHRPSPPNREPSNSHPAVYGQDRRDPRYRKDRDFRDSKIAAYHPPSSSRPDRVRRRGHRHPDHRHRDHRRRDDSSDSSDSSSDDESEKHGSGQSRSDILMGAARVAFEAGALAAYKMRGDDRPWVGPKGTKVVATAIGAAAVDTFMEMRHPDRKGGIRHTVMRQATPLLLNLALRPAGRKATAVRPAMRRKGTSLFGRRR</sequence>
<evidence type="ECO:0000256" key="1">
    <source>
        <dbReference type="SAM" id="MobiDB-lite"/>
    </source>
</evidence>
<evidence type="ECO:0000313" key="3">
    <source>
        <dbReference type="Proteomes" id="UP001287356"/>
    </source>
</evidence>
<feature type="compositionally biased region" description="Basic residues" evidence="1">
    <location>
        <begin position="109"/>
        <end position="125"/>
    </location>
</feature>
<comment type="caution">
    <text evidence="2">The sequence shown here is derived from an EMBL/GenBank/DDBJ whole genome shotgun (WGS) entry which is preliminary data.</text>
</comment>
<name>A0AAE0NEP4_9PEZI</name>
<dbReference type="AlphaFoldDB" id="A0AAE0NEP4"/>
<dbReference type="EMBL" id="JAULSN010000002">
    <property type="protein sequence ID" value="KAK3380119.1"/>
    <property type="molecule type" value="Genomic_DNA"/>
</dbReference>
<feature type="compositionally biased region" description="Basic residues" evidence="1">
    <location>
        <begin position="35"/>
        <end position="44"/>
    </location>
</feature>
<organism evidence="2 3">
    <name type="scientific">Lasiosphaeria ovina</name>
    <dbReference type="NCBI Taxonomy" id="92902"/>
    <lineage>
        <taxon>Eukaryota</taxon>
        <taxon>Fungi</taxon>
        <taxon>Dikarya</taxon>
        <taxon>Ascomycota</taxon>
        <taxon>Pezizomycotina</taxon>
        <taxon>Sordariomycetes</taxon>
        <taxon>Sordariomycetidae</taxon>
        <taxon>Sordariales</taxon>
        <taxon>Lasiosphaeriaceae</taxon>
        <taxon>Lasiosphaeria</taxon>
    </lineage>
</organism>
<accession>A0AAE0NEP4</accession>
<feature type="compositionally biased region" description="Basic and acidic residues" evidence="1">
    <location>
        <begin position="160"/>
        <end position="177"/>
    </location>
</feature>
<protein>
    <submittedName>
        <fullName evidence="2">Uncharacterized protein</fullName>
    </submittedName>
</protein>
<feature type="region of interest" description="Disordered" evidence="1">
    <location>
        <begin position="1"/>
        <end position="236"/>
    </location>
</feature>
<keyword evidence="3" id="KW-1185">Reference proteome</keyword>
<dbReference type="Proteomes" id="UP001287356">
    <property type="component" value="Unassembled WGS sequence"/>
</dbReference>
<feature type="compositionally biased region" description="Basic residues" evidence="1">
    <location>
        <begin position="191"/>
        <end position="208"/>
    </location>
</feature>
<gene>
    <name evidence="2" type="ORF">B0T24DRAFT_183331</name>
</gene>
<feature type="compositionally biased region" description="Basic and acidic residues" evidence="1">
    <location>
        <begin position="17"/>
        <end position="34"/>
    </location>
</feature>
<reference evidence="2" key="2">
    <citation type="submission" date="2023-06" db="EMBL/GenBank/DDBJ databases">
        <authorList>
            <consortium name="Lawrence Berkeley National Laboratory"/>
            <person name="Haridas S."/>
            <person name="Hensen N."/>
            <person name="Bonometti L."/>
            <person name="Westerberg I."/>
            <person name="Brannstrom I.O."/>
            <person name="Guillou S."/>
            <person name="Cros-Aarteil S."/>
            <person name="Calhoun S."/>
            <person name="Kuo A."/>
            <person name="Mondo S."/>
            <person name="Pangilinan J."/>
            <person name="Riley R."/>
            <person name="Labutti K."/>
            <person name="Andreopoulos B."/>
            <person name="Lipzen A."/>
            <person name="Chen C."/>
            <person name="Yanf M."/>
            <person name="Daum C."/>
            <person name="Ng V."/>
            <person name="Clum A."/>
            <person name="Steindorff A."/>
            <person name="Ohm R."/>
            <person name="Martin F."/>
            <person name="Silar P."/>
            <person name="Natvig D."/>
            <person name="Lalanne C."/>
            <person name="Gautier V."/>
            <person name="Ament-Velasquez S.L."/>
            <person name="Kruys A."/>
            <person name="Hutchinson M.I."/>
            <person name="Powell A.J."/>
            <person name="Barry K."/>
            <person name="Miller A.N."/>
            <person name="Grigoriev I.V."/>
            <person name="Debuchy R."/>
            <person name="Gladieux P."/>
            <person name="Thoren M.H."/>
            <person name="Johannesson H."/>
        </authorList>
    </citation>
    <scope>NUCLEOTIDE SEQUENCE</scope>
    <source>
        <strain evidence="2">CBS 958.72</strain>
    </source>
</reference>
<reference evidence="2" key="1">
    <citation type="journal article" date="2023" name="Mol. Phylogenet. Evol.">
        <title>Genome-scale phylogeny and comparative genomics of the fungal order Sordariales.</title>
        <authorList>
            <person name="Hensen N."/>
            <person name="Bonometti L."/>
            <person name="Westerberg I."/>
            <person name="Brannstrom I.O."/>
            <person name="Guillou S."/>
            <person name="Cros-Aarteil S."/>
            <person name="Calhoun S."/>
            <person name="Haridas S."/>
            <person name="Kuo A."/>
            <person name="Mondo S."/>
            <person name="Pangilinan J."/>
            <person name="Riley R."/>
            <person name="LaButti K."/>
            <person name="Andreopoulos B."/>
            <person name="Lipzen A."/>
            <person name="Chen C."/>
            <person name="Yan M."/>
            <person name="Daum C."/>
            <person name="Ng V."/>
            <person name="Clum A."/>
            <person name="Steindorff A."/>
            <person name="Ohm R.A."/>
            <person name="Martin F."/>
            <person name="Silar P."/>
            <person name="Natvig D.O."/>
            <person name="Lalanne C."/>
            <person name="Gautier V."/>
            <person name="Ament-Velasquez S.L."/>
            <person name="Kruys A."/>
            <person name="Hutchinson M.I."/>
            <person name="Powell A.J."/>
            <person name="Barry K."/>
            <person name="Miller A.N."/>
            <person name="Grigoriev I.V."/>
            <person name="Debuchy R."/>
            <person name="Gladieux P."/>
            <person name="Hiltunen Thoren M."/>
            <person name="Johannesson H."/>
        </authorList>
    </citation>
    <scope>NUCLEOTIDE SEQUENCE</scope>
    <source>
        <strain evidence="2">CBS 958.72</strain>
    </source>
</reference>